<dbReference type="AlphaFoldDB" id="A0A199W481"/>
<gene>
    <name evidence="1" type="ORF">ACMD2_04623</name>
</gene>
<proteinExistence type="predicted"/>
<sequence length="200" mass="21936">MGVFQMDEKPGFLTEVAKKDMPYNLSWAFTPRLECPWIGRELKDEAILSINLLLSNAAGVREHARCSSFEQHSYSPTKRSGRALGCMGPEPWSMPPYNPAVASGVHLRAPDSKLDIPHFRGHLPQNKSAGFSGLGCISVLDDFGAGLKFGGHHFQFTHGISISNGAQKLKTAGCSYVLLQYLTIKDTGFRNGSTCMHDHN</sequence>
<comment type="caution">
    <text evidence="1">The sequence shown here is derived from an EMBL/GenBank/DDBJ whole genome shotgun (WGS) entry which is preliminary data.</text>
</comment>
<dbReference type="Proteomes" id="UP000092600">
    <property type="component" value="Unassembled WGS sequence"/>
</dbReference>
<dbReference type="EMBL" id="LSRQ01000277">
    <property type="protein sequence ID" value="OAY84056.1"/>
    <property type="molecule type" value="Genomic_DNA"/>
</dbReference>
<organism evidence="1 2">
    <name type="scientific">Ananas comosus</name>
    <name type="common">Pineapple</name>
    <name type="synonym">Ananas ananas</name>
    <dbReference type="NCBI Taxonomy" id="4615"/>
    <lineage>
        <taxon>Eukaryota</taxon>
        <taxon>Viridiplantae</taxon>
        <taxon>Streptophyta</taxon>
        <taxon>Embryophyta</taxon>
        <taxon>Tracheophyta</taxon>
        <taxon>Spermatophyta</taxon>
        <taxon>Magnoliopsida</taxon>
        <taxon>Liliopsida</taxon>
        <taxon>Poales</taxon>
        <taxon>Bromeliaceae</taxon>
        <taxon>Bromelioideae</taxon>
        <taxon>Ananas</taxon>
    </lineage>
</organism>
<name>A0A199W481_ANACO</name>
<accession>A0A199W481</accession>
<reference evidence="1 2" key="1">
    <citation type="journal article" date="2016" name="DNA Res.">
        <title>The draft genome of MD-2 pineapple using hybrid error correction of long reads.</title>
        <authorList>
            <person name="Redwan R.M."/>
            <person name="Saidin A."/>
            <person name="Kumar S.V."/>
        </authorList>
    </citation>
    <scope>NUCLEOTIDE SEQUENCE [LARGE SCALE GENOMIC DNA]</scope>
    <source>
        <strain evidence="2">cv. MD2</strain>
        <tissue evidence="1">Leaf</tissue>
    </source>
</reference>
<evidence type="ECO:0000313" key="1">
    <source>
        <dbReference type="EMBL" id="OAY84056.1"/>
    </source>
</evidence>
<evidence type="ECO:0000313" key="2">
    <source>
        <dbReference type="Proteomes" id="UP000092600"/>
    </source>
</evidence>
<protein>
    <submittedName>
        <fullName evidence="1">Uncharacterized protein</fullName>
    </submittedName>
</protein>